<dbReference type="CDD" id="cd06263">
    <property type="entry name" value="MAM"/>
    <property type="match status" value="1"/>
</dbReference>
<dbReference type="PROSITE" id="PS01187">
    <property type="entry name" value="EGF_CA"/>
    <property type="match status" value="1"/>
</dbReference>
<accession>L8Y2L3</accession>
<dbReference type="FunCoup" id="L8Y2L3">
    <property type="interactions" value="64"/>
</dbReference>
<dbReference type="InterPro" id="IPR000152">
    <property type="entry name" value="EGF-type_Asp/Asn_hydroxyl_site"/>
</dbReference>
<evidence type="ECO:0000259" key="8">
    <source>
        <dbReference type="PROSITE" id="PS50026"/>
    </source>
</evidence>
<keyword evidence="5" id="KW-1015">Disulfide bond</keyword>
<dbReference type="SUPFAM" id="SSF57196">
    <property type="entry name" value="EGF/Laminin"/>
    <property type="match status" value="1"/>
</dbReference>
<feature type="compositionally biased region" description="Basic and acidic residues" evidence="7">
    <location>
        <begin position="113"/>
        <end position="158"/>
    </location>
</feature>
<evidence type="ECO:0000256" key="1">
    <source>
        <dbReference type="ARBA" id="ARBA00009738"/>
    </source>
</evidence>
<dbReference type="PANTHER" id="PTHR24050:SF24">
    <property type="entry name" value="EPIDERMAL GROWTH FACTOR-LIKE PROTEIN 6"/>
    <property type="match status" value="1"/>
</dbReference>
<protein>
    <submittedName>
        <fullName evidence="10">Epidermal growth factor-like protein 6</fullName>
    </submittedName>
</protein>
<dbReference type="EMBL" id="KB371031">
    <property type="protein sequence ID" value="ELV09185.1"/>
    <property type="molecule type" value="Genomic_DNA"/>
</dbReference>
<dbReference type="PROSITE" id="PS00010">
    <property type="entry name" value="ASX_HYDROXYL"/>
    <property type="match status" value="1"/>
</dbReference>
<dbReference type="Pfam" id="PF07645">
    <property type="entry name" value="EGF_CA"/>
    <property type="match status" value="1"/>
</dbReference>
<dbReference type="InterPro" id="IPR000998">
    <property type="entry name" value="MAM_dom"/>
</dbReference>
<dbReference type="Proteomes" id="UP000011518">
    <property type="component" value="Unassembled WGS sequence"/>
</dbReference>
<evidence type="ECO:0000313" key="10">
    <source>
        <dbReference type="EMBL" id="ELV09185.1"/>
    </source>
</evidence>
<evidence type="ECO:0000313" key="11">
    <source>
        <dbReference type="Proteomes" id="UP000011518"/>
    </source>
</evidence>
<dbReference type="GO" id="GO:0005509">
    <property type="term" value="F:calcium ion binding"/>
    <property type="evidence" value="ECO:0007669"/>
    <property type="project" value="InterPro"/>
</dbReference>
<dbReference type="GO" id="GO:0016020">
    <property type="term" value="C:membrane"/>
    <property type="evidence" value="ECO:0007669"/>
    <property type="project" value="InterPro"/>
</dbReference>
<organism evidence="10 11">
    <name type="scientific">Tupaia chinensis</name>
    <name type="common">Chinese tree shrew</name>
    <name type="synonym">Tupaia belangeri chinensis</name>
    <dbReference type="NCBI Taxonomy" id="246437"/>
    <lineage>
        <taxon>Eukaryota</taxon>
        <taxon>Metazoa</taxon>
        <taxon>Chordata</taxon>
        <taxon>Craniata</taxon>
        <taxon>Vertebrata</taxon>
        <taxon>Euteleostomi</taxon>
        <taxon>Mammalia</taxon>
        <taxon>Eutheria</taxon>
        <taxon>Euarchontoglires</taxon>
        <taxon>Scandentia</taxon>
        <taxon>Tupaiidae</taxon>
        <taxon>Tupaia</taxon>
    </lineage>
</organism>
<evidence type="ECO:0000256" key="2">
    <source>
        <dbReference type="ARBA" id="ARBA00022536"/>
    </source>
</evidence>
<dbReference type="InterPro" id="IPR001881">
    <property type="entry name" value="EGF-like_Ca-bd_dom"/>
</dbReference>
<dbReference type="InParanoid" id="L8Y2L3"/>
<dbReference type="CDD" id="cd00054">
    <property type="entry name" value="EGF_CA"/>
    <property type="match status" value="1"/>
</dbReference>
<dbReference type="PROSITE" id="PS50026">
    <property type="entry name" value="EGF_3"/>
    <property type="match status" value="1"/>
</dbReference>
<evidence type="ECO:0000256" key="7">
    <source>
        <dbReference type="SAM" id="MobiDB-lite"/>
    </source>
</evidence>
<keyword evidence="3" id="KW-0732">Signal</keyword>
<dbReference type="AlphaFoldDB" id="L8Y2L3"/>
<dbReference type="Gene3D" id="2.60.120.200">
    <property type="match status" value="1"/>
</dbReference>
<gene>
    <name evidence="10" type="ORF">TREES_T100007049</name>
</gene>
<dbReference type="SUPFAM" id="SSF49899">
    <property type="entry name" value="Concanavalin A-like lectins/glucanases"/>
    <property type="match status" value="1"/>
</dbReference>
<dbReference type="Pfam" id="PF00629">
    <property type="entry name" value="MAM"/>
    <property type="match status" value="1"/>
</dbReference>
<dbReference type="InterPro" id="IPR052235">
    <property type="entry name" value="Nephronectin_domain"/>
</dbReference>
<feature type="domain" description="EGF-like" evidence="8">
    <location>
        <begin position="10"/>
        <end position="48"/>
    </location>
</feature>
<dbReference type="GO" id="GO:0005576">
    <property type="term" value="C:extracellular region"/>
    <property type="evidence" value="ECO:0007669"/>
    <property type="project" value="UniProtKB-SubCell"/>
</dbReference>
<dbReference type="PANTHER" id="PTHR24050">
    <property type="entry name" value="PA14 DOMAIN-CONTAINING PROTEIN"/>
    <property type="match status" value="1"/>
</dbReference>
<dbReference type="SMART" id="SM00179">
    <property type="entry name" value="EGF_CA"/>
    <property type="match status" value="1"/>
</dbReference>
<dbReference type="FunFam" id="2.10.25.10:FF:000038">
    <property type="entry name" value="Fibrillin 2"/>
    <property type="match status" value="1"/>
</dbReference>
<keyword evidence="2 6" id="KW-0245">EGF-like domain</keyword>
<dbReference type="InterPro" id="IPR013320">
    <property type="entry name" value="ConA-like_dom_sf"/>
</dbReference>
<sequence>MLLPDATCANIDECTSGKPICPYNRRCVNTFGSYYCKCHIGFELKYLHGRYACVVIPENSVKEILRAPGTIKDRIKKLLAHKNILKKKAKTKNVILEPTGIPTSQVNLRPFHYEEGVPHGRNSKGDKKDSKERMKERPGEEERAEKGLENDVEREQSLRGDVFSPKVNEADELGLVLVQRKALTSKLEPKATLNISVDCSFDHGVCDWKQDGEDDFDWNLTDRDNALGYYLAVPALAGHKKDIGRLKLLLPDLQPQSNFCLLFDYRLAGDKVGKLRVFVKNSNSALAWEETRSEDDRWKTGKIPLYQGIDTAKSIIFEAERGKGKTGEIAVDCVWLVSGFCPDGLFSADQ</sequence>
<feature type="domain" description="MAM" evidence="9">
    <location>
        <begin position="197"/>
        <end position="343"/>
    </location>
</feature>
<dbReference type="InterPro" id="IPR049883">
    <property type="entry name" value="NOTCH1_EGF-like"/>
</dbReference>
<dbReference type="SMART" id="SM00137">
    <property type="entry name" value="MAM"/>
    <property type="match status" value="1"/>
</dbReference>
<reference evidence="11" key="1">
    <citation type="submission" date="2012-07" db="EMBL/GenBank/DDBJ databases">
        <title>Genome of the Chinese tree shrew, a rising model animal genetically related to primates.</title>
        <authorList>
            <person name="Zhang G."/>
            <person name="Fan Y."/>
            <person name="Yao Y."/>
            <person name="Huang Z."/>
        </authorList>
    </citation>
    <scope>NUCLEOTIDE SEQUENCE [LARGE SCALE GENOMIC DNA]</scope>
</reference>
<evidence type="ECO:0000256" key="3">
    <source>
        <dbReference type="ARBA" id="ARBA00022729"/>
    </source>
</evidence>
<comment type="similarity">
    <text evidence="1">Belongs to the nephronectin family.</text>
</comment>
<keyword evidence="4" id="KW-0677">Repeat</keyword>
<keyword evidence="11" id="KW-1185">Reference proteome</keyword>
<feature type="region of interest" description="Disordered" evidence="7">
    <location>
        <begin position="113"/>
        <end position="161"/>
    </location>
</feature>
<evidence type="ECO:0000256" key="5">
    <source>
        <dbReference type="ARBA" id="ARBA00023157"/>
    </source>
</evidence>
<proteinExistence type="inferred from homology"/>
<name>L8Y2L3_TUPCH</name>
<evidence type="ECO:0000256" key="6">
    <source>
        <dbReference type="PROSITE-ProRule" id="PRU00076"/>
    </source>
</evidence>
<dbReference type="Gene3D" id="2.10.25.10">
    <property type="entry name" value="Laminin"/>
    <property type="match status" value="1"/>
</dbReference>
<reference evidence="11" key="2">
    <citation type="journal article" date="2013" name="Nat. Commun.">
        <title>Genome of the Chinese tree shrew.</title>
        <authorList>
            <person name="Fan Y."/>
            <person name="Huang Z.Y."/>
            <person name="Cao C.C."/>
            <person name="Chen C.S."/>
            <person name="Chen Y.X."/>
            <person name="Fan D.D."/>
            <person name="He J."/>
            <person name="Hou H.L."/>
            <person name="Hu L."/>
            <person name="Hu X.T."/>
            <person name="Jiang X.T."/>
            <person name="Lai R."/>
            <person name="Lang Y.S."/>
            <person name="Liang B."/>
            <person name="Liao S.G."/>
            <person name="Mu D."/>
            <person name="Ma Y.Y."/>
            <person name="Niu Y.Y."/>
            <person name="Sun X.Q."/>
            <person name="Xia J.Q."/>
            <person name="Xiao J."/>
            <person name="Xiong Z.Q."/>
            <person name="Xu L."/>
            <person name="Yang L."/>
            <person name="Zhang Y."/>
            <person name="Zhao W."/>
            <person name="Zhao X.D."/>
            <person name="Zheng Y.T."/>
            <person name="Zhou J.M."/>
            <person name="Zhu Y.B."/>
            <person name="Zhang G.J."/>
            <person name="Wang J."/>
            <person name="Yao Y.G."/>
        </authorList>
    </citation>
    <scope>NUCLEOTIDE SEQUENCE [LARGE SCALE GENOMIC DNA]</scope>
</reference>
<dbReference type="PROSITE" id="PS50060">
    <property type="entry name" value="MAM_2"/>
    <property type="match status" value="1"/>
</dbReference>
<dbReference type="InterPro" id="IPR018097">
    <property type="entry name" value="EGF_Ca-bd_CS"/>
</dbReference>
<comment type="caution">
    <text evidence="6">Lacks conserved residue(s) required for the propagation of feature annotation.</text>
</comment>
<evidence type="ECO:0000256" key="4">
    <source>
        <dbReference type="ARBA" id="ARBA00022737"/>
    </source>
</evidence>
<dbReference type="InterPro" id="IPR000742">
    <property type="entry name" value="EGF"/>
</dbReference>
<evidence type="ECO:0000259" key="9">
    <source>
        <dbReference type="PROSITE" id="PS50060"/>
    </source>
</evidence>